<evidence type="ECO:0000256" key="2">
    <source>
        <dbReference type="SAM" id="Phobius"/>
    </source>
</evidence>
<sequence length="139" mass="15395">MLNSTMQIFVIVGLLGAVTFMGITNQHLRVERSKSNMDAERNVKAKETEIAKCKTERTALEGKFKEESHDKKKEVSHKLNFQNKNKKIEDLKKEIEDLKVKEAELKAAKEAQAKTEKPAAANAPTPTPGPAPAKEGAPK</sequence>
<feature type="transmembrane region" description="Helical" evidence="2">
    <location>
        <begin position="6"/>
        <end position="24"/>
    </location>
</feature>
<dbReference type="Proteomes" id="UP001497623">
    <property type="component" value="Unassembled WGS sequence"/>
</dbReference>
<gene>
    <name evidence="3" type="ORF">MNOR_LOCUS6992</name>
</gene>
<evidence type="ECO:0000313" key="4">
    <source>
        <dbReference type="Proteomes" id="UP001497623"/>
    </source>
</evidence>
<proteinExistence type="predicted"/>
<keyword evidence="2" id="KW-1133">Transmembrane helix</keyword>
<evidence type="ECO:0000313" key="3">
    <source>
        <dbReference type="EMBL" id="CAL4068112.1"/>
    </source>
</evidence>
<evidence type="ECO:0000256" key="1">
    <source>
        <dbReference type="SAM" id="MobiDB-lite"/>
    </source>
</evidence>
<feature type="region of interest" description="Disordered" evidence="1">
    <location>
        <begin position="108"/>
        <end position="139"/>
    </location>
</feature>
<keyword evidence="2" id="KW-0472">Membrane</keyword>
<name>A0AAV2Q1H7_MEGNR</name>
<protein>
    <submittedName>
        <fullName evidence="3">Uncharacterized protein</fullName>
    </submittedName>
</protein>
<keyword evidence="2" id="KW-0812">Transmembrane</keyword>
<comment type="caution">
    <text evidence="3">The sequence shown here is derived from an EMBL/GenBank/DDBJ whole genome shotgun (WGS) entry which is preliminary data.</text>
</comment>
<keyword evidence="4" id="KW-1185">Reference proteome</keyword>
<dbReference type="AlphaFoldDB" id="A0AAV2Q1H7"/>
<feature type="compositionally biased region" description="Basic and acidic residues" evidence="1">
    <location>
        <begin position="108"/>
        <end position="117"/>
    </location>
</feature>
<organism evidence="3 4">
    <name type="scientific">Meganyctiphanes norvegica</name>
    <name type="common">Northern krill</name>
    <name type="synonym">Thysanopoda norvegica</name>
    <dbReference type="NCBI Taxonomy" id="48144"/>
    <lineage>
        <taxon>Eukaryota</taxon>
        <taxon>Metazoa</taxon>
        <taxon>Ecdysozoa</taxon>
        <taxon>Arthropoda</taxon>
        <taxon>Crustacea</taxon>
        <taxon>Multicrustacea</taxon>
        <taxon>Malacostraca</taxon>
        <taxon>Eumalacostraca</taxon>
        <taxon>Eucarida</taxon>
        <taxon>Euphausiacea</taxon>
        <taxon>Euphausiidae</taxon>
        <taxon>Meganyctiphanes</taxon>
    </lineage>
</organism>
<dbReference type="EMBL" id="CAXKWB010002993">
    <property type="protein sequence ID" value="CAL4068112.1"/>
    <property type="molecule type" value="Genomic_DNA"/>
</dbReference>
<accession>A0AAV2Q1H7</accession>
<reference evidence="3 4" key="1">
    <citation type="submission" date="2024-05" db="EMBL/GenBank/DDBJ databases">
        <authorList>
            <person name="Wallberg A."/>
        </authorList>
    </citation>
    <scope>NUCLEOTIDE SEQUENCE [LARGE SCALE GENOMIC DNA]</scope>
</reference>